<sequence>MTETGVHLFDVAAVKAVAAQLNEATERGRRQDRRLRQGVRGEVDQLIRFGPSRLPQTSVVVVLLALAACGAWGFLWGATTGSWVAAALFVVLLTLGVFLLDQVWLMQKREDALKVGLYVAATNQD</sequence>
<protein>
    <submittedName>
        <fullName evidence="2">Uncharacterized protein</fullName>
    </submittedName>
</protein>
<keyword evidence="1" id="KW-0812">Transmembrane</keyword>
<evidence type="ECO:0000313" key="3">
    <source>
        <dbReference type="Proteomes" id="UP000192840"/>
    </source>
</evidence>
<organism evidence="2 3">
    <name type="scientific">Lentzea albidocapillata</name>
    <dbReference type="NCBI Taxonomy" id="40571"/>
    <lineage>
        <taxon>Bacteria</taxon>
        <taxon>Bacillati</taxon>
        <taxon>Actinomycetota</taxon>
        <taxon>Actinomycetes</taxon>
        <taxon>Pseudonocardiales</taxon>
        <taxon>Pseudonocardiaceae</taxon>
        <taxon>Lentzea</taxon>
    </lineage>
</organism>
<gene>
    <name evidence="2" type="ORF">SAMN05660733_07435</name>
</gene>
<dbReference type="AlphaFoldDB" id="A0A1W2FPQ7"/>
<proteinExistence type="predicted"/>
<dbReference type="STRING" id="40571.SAMN05660733_07435"/>
<feature type="transmembrane region" description="Helical" evidence="1">
    <location>
        <begin position="57"/>
        <end position="75"/>
    </location>
</feature>
<accession>A0A1W2FPQ7</accession>
<dbReference type="Proteomes" id="UP000192840">
    <property type="component" value="Unassembled WGS sequence"/>
</dbReference>
<name>A0A1W2FPQ7_9PSEU</name>
<keyword evidence="3" id="KW-1185">Reference proteome</keyword>
<reference evidence="3" key="1">
    <citation type="submission" date="2017-04" db="EMBL/GenBank/DDBJ databases">
        <authorList>
            <person name="Varghese N."/>
            <person name="Submissions S."/>
        </authorList>
    </citation>
    <scope>NUCLEOTIDE SEQUENCE [LARGE SCALE GENOMIC DNA]</scope>
    <source>
        <strain evidence="3">DSM 44073</strain>
    </source>
</reference>
<dbReference type="EMBL" id="FWYC01000020">
    <property type="protein sequence ID" value="SMD23905.1"/>
    <property type="molecule type" value="Genomic_DNA"/>
</dbReference>
<evidence type="ECO:0000313" key="2">
    <source>
        <dbReference type="EMBL" id="SMD23905.1"/>
    </source>
</evidence>
<keyword evidence="1" id="KW-1133">Transmembrane helix</keyword>
<evidence type="ECO:0000256" key="1">
    <source>
        <dbReference type="SAM" id="Phobius"/>
    </source>
</evidence>
<dbReference type="RefSeq" id="WP_030480370.1">
    <property type="nucleotide sequence ID" value="NZ_FWYC01000020.1"/>
</dbReference>
<keyword evidence="1" id="KW-0472">Membrane</keyword>
<feature type="transmembrane region" description="Helical" evidence="1">
    <location>
        <begin position="81"/>
        <end position="100"/>
    </location>
</feature>